<dbReference type="AlphaFoldDB" id="A0A1Q9YLH4"/>
<comment type="caution">
    <text evidence="2">The sequence shown here is derived from an EMBL/GenBank/DDBJ whole genome shotgun (WGS) entry which is preliminary data.</text>
</comment>
<protein>
    <submittedName>
        <fullName evidence="2">Uncharacterized protein</fullName>
    </submittedName>
</protein>
<gene>
    <name evidence="2" type="ORF">BO223_04115</name>
</gene>
<sequence length="345" mass="40091">MEDIMKTEQTPEGRAMDSRELMRMNRNAIAVLNLPRMLALILKKCCPERFAGSLATIEDRMRRELRSEKTGTDEHSRNHLRSDLANSENENARTGLMRFDSIVLIVTEVAPNAFLVNVEVQNELRSYLWFAGRVYAYIGRLLDSQKGDRSGYSGDQYQCLKPVLALWILPHEDETYIVDFPGQTFLNAGRHTRSGKAMKQALDGYIQFHVVGLGPDWMDHEEEAIQCLGHIFRCDDDKEKQFAYLEEEGIPMTVKAEKVLNEYSEDQFKWFHRSEKEKYDRMKAEMHAKLSDRDAKLKDMEYEMERIRKENEMLKALAEKAGQNSNLSVAENKDEFPEEYGKKQK</sequence>
<dbReference type="Proteomes" id="UP000186758">
    <property type="component" value="Unassembled WGS sequence"/>
</dbReference>
<organism evidence="2 3">
    <name type="scientific">Faecalibaculum rodentium</name>
    <dbReference type="NCBI Taxonomy" id="1702221"/>
    <lineage>
        <taxon>Bacteria</taxon>
        <taxon>Bacillati</taxon>
        <taxon>Bacillota</taxon>
        <taxon>Erysipelotrichia</taxon>
        <taxon>Erysipelotrichales</taxon>
        <taxon>Erysipelotrichaceae</taxon>
        <taxon>Faecalibaculum</taxon>
    </lineage>
</organism>
<proteinExistence type="predicted"/>
<dbReference type="EMBL" id="MPJZ01000044">
    <property type="protein sequence ID" value="OLU45777.1"/>
    <property type="molecule type" value="Genomic_DNA"/>
</dbReference>
<evidence type="ECO:0000313" key="2">
    <source>
        <dbReference type="EMBL" id="OLU45777.1"/>
    </source>
</evidence>
<evidence type="ECO:0000313" key="3">
    <source>
        <dbReference type="Proteomes" id="UP000186758"/>
    </source>
</evidence>
<accession>A0A1Q9YLH4</accession>
<evidence type="ECO:0000256" key="1">
    <source>
        <dbReference type="SAM" id="MobiDB-lite"/>
    </source>
</evidence>
<name>A0A1Q9YLH4_9FIRM</name>
<reference evidence="2 3" key="1">
    <citation type="submission" date="2016-11" db="EMBL/GenBank/DDBJ databases">
        <title>Description of two novel members of the family Erysipelotrichaceae: Ileibacterium lipovorans gen. nov., sp. nov. and Dubosiella newyorkensis, gen. nov., sp. nov.</title>
        <authorList>
            <person name="Cox L.M."/>
            <person name="Sohn J."/>
            <person name="Tyrrell K.L."/>
            <person name="Citron D.M."/>
            <person name="Lawson P.A."/>
            <person name="Patel N.B."/>
            <person name="Iizumi T."/>
            <person name="Perez-Perez G.I."/>
            <person name="Goldstein E.J."/>
            <person name="Blaser M.J."/>
        </authorList>
    </citation>
    <scope>NUCLEOTIDE SEQUENCE [LARGE SCALE GENOMIC DNA]</scope>
    <source>
        <strain evidence="2 3">NYU-BL-K8</strain>
    </source>
</reference>
<feature type="region of interest" description="Disordered" evidence="1">
    <location>
        <begin position="320"/>
        <end position="345"/>
    </location>
</feature>
<feature type="compositionally biased region" description="Basic and acidic residues" evidence="1">
    <location>
        <begin position="66"/>
        <end position="82"/>
    </location>
</feature>
<feature type="region of interest" description="Disordered" evidence="1">
    <location>
        <begin position="66"/>
        <end position="86"/>
    </location>
</feature>
<feature type="compositionally biased region" description="Basic and acidic residues" evidence="1">
    <location>
        <begin position="331"/>
        <end position="345"/>
    </location>
</feature>